<dbReference type="Proteomes" id="UP000015104">
    <property type="component" value="Unassembled WGS sequence"/>
</dbReference>
<dbReference type="Gene3D" id="1.20.120.1760">
    <property type="match status" value="1"/>
</dbReference>
<keyword evidence="1" id="KW-0472">Membrane</keyword>
<dbReference type="eggNOG" id="ENOG502S0MB">
    <property type="taxonomic scope" value="Eukaryota"/>
</dbReference>
<keyword evidence="1" id="KW-1133">Transmembrane helix</keyword>
<dbReference type="InterPro" id="IPR043130">
    <property type="entry name" value="CDP-OH_PTrfase_TM_dom"/>
</dbReference>
<evidence type="ECO:0000313" key="2">
    <source>
        <dbReference type="EnsemblMetazoa" id="tetur04g06760.1"/>
    </source>
</evidence>
<name>T1K2Y7_TETUR</name>
<dbReference type="STRING" id="32264.T1K2Y7"/>
<protein>
    <submittedName>
        <fullName evidence="2">Uncharacterized protein</fullName>
    </submittedName>
</protein>
<proteinExistence type="predicted"/>
<feature type="transmembrane region" description="Helical" evidence="1">
    <location>
        <begin position="12"/>
        <end position="33"/>
    </location>
</feature>
<evidence type="ECO:0000256" key="1">
    <source>
        <dbReference type="SAM" id="Phobius"/>
    </source>
</evidence>
<dbReference type="HOGENOM" id="CLU_060194_0_0_1"/>
<feature type="transmembrane region" description="Helical" evidence="1">
    <location>
        <begin position="128"/>
        <end position="146"/>
    </location>
</feature>
<dbReference type="AlphaFoldDB" id="T1K2Y7"/>
<organism evidence="2 3">
    <name type="scientific">Tetranychus urticae</name>
    <name type="common">Two-spotted spider mite</name>
    <dbReference type="NCBI Taxonomy" id="32264"/>
    <lineage>
        <taxon>Eukaryota</taxon>
        <taxon>Metazoa</taxon>
        <taxon>Ecdysozoa</taxon>
        <taxon>Arthropoda</taxon>
        <taxon>Chelicerata</taxon>
        <taxon>Arachnida</taxon>
        <taxon>Acari</taxon>
        <taxon>Acariformes</taxon>
        <taxon>Trombidiformes</taxon>
        <taxon>Prostigmata</taxon>
        <taxon>Eleutherengona</taxon>
        <taxon>Raphignathae</taxon>
        <taxon>Tetranychoidea</taxon>
        <taxon>Tetranychidae</taxon>
        <taxon>Tetranychus</taxon>
    </lineage>
</organism>
<evidence type="ECO:0000313" key="3">
    <source>
        <dbReference type="Proteomes" id="UP000015104"/>
    </source>
</evidence>
<keyword evidence="1" id="KW-0812">Transmembrane</keyword>
<accession>T1K2Y7</accession>
<feature type="transmembrane region" description="Helical" evidence="1">
    <location>
        <begin position="351"/>
        <end position="372"/>
    </location>
</feature>
<reference evidence="2" key="2">
    <citation type="submission" date="2015-06" db="UniProtKB">
        <authorList>
            <consortium name="EnsemblMetazoa"/>
        </authorList>
    </citation>
    <scope>IDENTIFICATION</scope>
</reference>
<keyword evidence="3" id="KW-1185">Reference proteome</keyword>
<dbReference type="InterPro" id="IPR000462">
    <property type="entry name" value="CDP-OH_P_trans"/>
</dbReference>
<dbReference type="EMBL" id="CAEY01001369">
    <property type="status" value="NOT_ANNOTATED_CDS"/>
    <property type="molecule type" value="Genomic_DNA"/>
</dbReference>
<reference evidence="3" key="1">
    <citation type="submission" date="2011-08" db="EMBL/GenBank/DDBJ databases">
        <authorList>
            <person name="Rombauts S."/>
        </authorList>
    </citation>
    <scope>NUCLEOTIDE SEQUENCE</scope>
    <source>
        <strain evidence="3">London</strain>
    </source>
</reference>
<feature type="transmembrane region" description="Helical" evidence="1">
    <location>
        <begin position="272"/>
        <end position="293"/>
    </location>
</feature>
<feature type="transmembrane region" description="Helical" evidence="1">
    <location>
        <begin position="202"/>
        <end position="220"/>
    </location>
</feature>
<gene>
    <name evidence="2" type="primary">107359969</name>
</gene>
<sequence>MATFLAEHRVSILTLFFLSMFFIWMDISLYFKVQKLKANELKMTSHGLFQTSVNNIPEMDGSLTNSKSGIDHLESSSRTTDLTTESVTLFDPFKGLSIKMMMMDQPNNYIFTPLAEIFNEVTNFSTNFFFITPNLISACGVLWAMLAAKLVTYDSLCIHRLSVFFFQIRTFFDALDGIVARDHLGIKQHISLSNTSGYLVDGFADSIGFGAYLLGCYYYLRRNLPKFRLNKHQYLPVQVHDGYINNGKTTHSSSFVITQLMPPKLLWTTRQVFFVVLCFALQLVISCLCWNRYIEAYHVLLESPPVSAQHANLQNQILKSSIMWVIMWFWRISNAQSLMQFLLISVFVNRLWDFLSWIQYIGFFQIIILSFLSEVHLNHVSSVLSYY</sequence>
<dbReference type="EnsemblMetazoa" id="tetur04g06760.1">
    <property type="protein sequence ID" value="tetur04g06760.1"/>
    <property type="gene ID" value="tetur04g06760"/>
</dbReference>
<dbReference type="OrthoDB" id="10253254at2759"/>
<dbReference type="Pfam" id="PF01066">
    <property type="entry name" value="CDP-OH_P_transf"/>
    <property type="match status" value="1"/>
</dbReference>